<dbReference type="RefSeq" id="WP_254267935.1">
    <property type="nucleotide sequence ID" value="NZ_CP100400.1"/>
</dbReference>
<dbReference type="PROSITE" id="PS51318">
    <property type="entry name" value="TAT"/>
    <property type="match status" value="1"/>
</dbReference>
<feature type="region of interest" description="Disordered" evidence="5">
    <location>
        <begin position="1"/>
        <end position="20"/>
    </location>
</feature>
<dbReference type="InterPro" id="IPR001188">
    <property type="entry name" value="Sperm_putr-bd"/>
</dbReference>
<keyword evidence="4" id="KW-0574">Periplasm</keyword>
<evidence type="ECO:0000256" key="5">
    <source>
        <dbReference type="SAM" id="MobiDB-lite"/>
    </source>
</evidence>
<evidence type="ECO:0000313" key="7">
    <source>
        <dbReference type="Proteomes" id="UP001595945"/>
    </source>
</evidence>
<evidence type="ECO:0000256" key="3">
    <source>
        <dbReference type="ARBA" id="ARBA00022729"/>
    </source>
</evidence>
<feature type="compositionally biased region" description="Polar residues" evidence="5">
    <location>
        <begin position="9"/>
        <end position="20"/>
    </location>
</feature>
<name>A0ABD5Q723_9EURY</name>
<dbReference type="EMBL" id="JBHSHT010000002">
    <property type="protein sequence ID" value="MFC4826468.1"/>
    <property type="molecule type" value="Genomic_DNA"/>
</dbReference>
<keyword evidence="7" id="KW-1185">Reference proteome</keyword>
<comment type="subcellular location">
    <subcellularLocation>
        <location evidence="1">Periplasm</location>
    </subcellularLocation>
</comment>
<dbReference type="Gene3D" id="3.40.190.10">
    <property type="entry name" value="Periplasmic binding protein-like II"/>
    <property type="match status" value="2"/>
</dbReference>
<organism evidence="6 7">
    <name type="scientific">Halorussus aquaticus</name>
    <dbReference type="NCBI Taxonomy" id="2953748"/>
    <lineage>
        <taxon>Archaea</taxon>
        <taxon>Methanobacteriati</taxon>
        <taxon>Methanobacteriota</taxon>
        <taxon>Stenosarchaea group</taxon>
        <taxon>Halobacteria</taxon>
        <taxon>Halobacteriales</taxon>
        <taxon>Haladaptataceae</taxon>
        <taxon>Halorussus</taxon>
    </lineage>
</organism>
<dbReference type="SUPFAM" id="SSF53850">
    <property type="entry name" value="Periplasmic binding protein-like II"/>
    <property type="match status" value="1"/>
</dbReference>
<dbReference type="InterPro" id="IPR006311">
    <property type="entry name" value="TAT_signal"/>
</dbReference>
<proteinExistence type="predicted"/>
<sequence>MTQSKRGRNASTADASSDVTPSRRRFLGAVGATGLAGASVVGTASAQTPTLNVLTWEEYGDQQLLGPIQDQVGVDIKITKSTSSAKMFSSWNAGQYKQYDIAIPNNNYVPKMMNADLLAPVPEDVVTNQQNIYDTFQQFAQNQFTSEGDAYGVPIRFGWYGYSYDSRTIPDHDPTYEILFSDEFQGVDLQNQIVMYDNHFKAMSAAALYLGMQDAFQGEQVSLSQQQIEEVKQTMIDQKPLLQGYIAADPTYIKAFRQGNFLVGQSGRNEIVEMKVNGDDWPKMATPKEGSLAWFESAVVSKASNNKQKAWEVVNEYISPKLGATLAKVGYSPSVNPATQEYLTERQNNLYGAIAPERLQNFIPFKAVENERAWIQAWEEIKVA</sequence>
<evidence type="ECO:0000256" key="2">
    <source>
        <dbReference type="ARBA" id="ARBA00022448"/>
    </source>
</evidence>
<dbReference type="PRINTS" id="PR00909">
    <property type="entry name" value="SPERMDNBNDNG"/>
</dbReference>
<dbReference type="AlphaFoldDB" id="A0ABD5Q723"/>
<dbReference type="Pfam" id="PF13416">
    <property type="entry name" value="SBP_bac_8"/>
    <property type="match status" value="1"/>
</dbReference>
<evidence type="ECO:0000256" key="1">
    <source>
        <dbReference type="ARBA" id="ARBA00004418"/>
    </source>
</evidence>
<reference evidence="6 7" key="1">
    <citation type="journal article" date="2019" name="Int. J. Syst. Evol. Microbiol.">
        <title>The Global Catalogue of Microorganisms (GCM) 10K type strain sequencing project: providing services to taxonomists for standard genome sequencing and annotation.</title>
        <authorList>
            <consortium name="The Broad Institute Genomics Platform"/>
            <consortium name="The Broad Institute Genome Sequencing Center for Infectious Disease"/>
            <person name="Wu L."/>
            <person name="Ma J."/>
        </authorList>
    </citation>
    <scope>NUCLEOTIDE SEQUENCE [LARGE SCALE GENOMIC DNA]</scope>
    <source>
        <strain evidence="6 7">XZYJ18</strain>
    </source>
</reference>
<accession>A0ABD5Q723</accession>
<dbReference type="GeneID" id="73046435"/>
<evidence type="ECO:0000313" key="6">
    <source>
        <dbReference type="EMBL" id="MFC4826468.1"/>
    </source>
</evidence>
<protein>
    <submittedName>
        <fullName evidence="6">PotD/PotF family extracellular solute-binding protein</fullName>
    </submittedName>
</protein>
<keyword evidence="2" id="KW-0813">Transport</keyword>
<dbReference type="GO" id="GO:0042597">
    <property type="term" value="C:periplasmic space"/>
    <property type="evidence" value="ECO:0007669"/>
    <property type="project" value="UniProtKB-SubCell"/>
</dbReference>
<dbReference type="PANTHER" id="PTHR30222:SF17">
    <property type="entry name" value="SPERMIDINE_PUTRESCINE-BINDING PERIPLASMIC PROTEIN"/>
    <property type="match status" value="1"/>
</dbReference>
<evidence type="ECO:0000256" key="4">
    <source>
        <dbReference type="ARBA" id="ARBA00022764"/>
    </source>
</evidence>
<dbReference type="PANTHER" id="PTHR30222">
    <property type="entry name" value="SPERMIDINE/PUTRESCINE-BINDING PERIPLASMIC PROTEIN"/>
    <property type="match status" value="1"/>
</dbReference>
<comment type="caution">
    <text evidence="6">The sequence shown here is derived from an EMBL/GenBank/DDBJ whole genome shotgun (WGS) entry which is preliminary data.</text>
</comment>
<gene>
    <name evidence="6" type="ORF">ACFO9K_19605</name>
</gene>
<dbReference type="InterPro" id="IPR006059">
    <property type="entry name" value="SBP"/>
</dbReference>
<keyword evidence="3" id="KW-0732">Signal</keyword>
<dbReference type="Proteomes" id="UP001595945">
    <property type="component" value="Unassembled WGS sequence"/>
</dbReference>